<accession>A0A1I3I4J8</accession>
<evidence type="ECO:0000313" key="2">
    <source>
        <dbReference type="EMBL" id="SFI42713.1"/>
    </source>
</evidence>
<sequence>MADLTKAGARTLIEAAEAREIARLARPDDPDLMERGALEDALGEGALLLDGLRRRPRWFDGRFLTGADLTRDQDYVRQRQADLARASGTGVTEGLEVSASSDSRGAGLVIEPGHGITPSGELVMIGTRREVALLDLGEVRRLNAVLGLNLEPRQPLGRRSGLFVLGLRPVEWTANEIAAYPTSIGGRRKVEDGDVIEATAITLVPWKIGETAGLAEARRLAAREIFLGEPAGMPQDILPIAMVALDRGSLRWIDRAMVRRETGADTPLQVSLGARPRALAEAFLIQHRDHLAEVMAARGDAGRGGAFAASQSFAALPPSGPMPAAAILPLADGFRQLWFPPEVEVTLAFAPEDELAAIAEESLALPPLDLVAEGALEGVGVSVIAPVSRARLARFEAALAGLSVKAAPGAEAAGTRTPADGLTALLGRRARRLTPTTAPDGLTAAERAELNAWIAAWEEAVAALPTPEGGAPTVWYARRRAVPREAALTGVAVPIAGDDARADAAVRDRAEALGLRERLEAVAERATSAARYRISAFLSAPAMLASAPLTGEAVSLLEAATPEREGTTPPTRGDTGDTASVRESAAGALRESAAGALREAASGSSLASRIDALSALRGAGGASPARVAVAAPVADLRGATAPAAVTAGHDPMELRRSALTLRTGAERIAVSRILVAAEADDGPAVLTEADVLDVASDFDLADLGLGLARLEAAMDDPLAPLDAAWIGEAGHALDLDRLGLRLSGEVLEKTAAGVFDHAKARDAEALAKLIDQAL</sequence>
<keyword evidence="3" id="KW-1185">Reference proteome</keyword>
<dbReference type="OrthoDB" id="5182296at2"/>
<evidence type="ECO:0000256" key="1">
    <source>
        <dbReference type="SAM" id="MobiDB-lite"/>
    </source>
</evidence>
<evidence type="ECO:0000313" key="3">
    <source>
        <dbReference type="Proteomes" id="UP000199377"/>
    </source>
</evidence>
<dbReference type="Proteomes" id="UP000199377">
    <property type="component" value="Unassembled WGS sequence"/>
</dbReference>
<dbReference type="AlphaFoldDB" id="A0A1I3I4J8"/>
<dbReference type="STRING" id="1114924.SAMN05216258_106329"/>
<name>A0A1I3I4J8_9RHOB</name>
<protein>
    <submittedName>
        <fullName evidence="2">Uncharacterized protein</fullName>
    </submittedName>
</protein>
<feature type="compositionally biased region" description="Low complexity" evidence="1">
    <location>
        <begin position="567"/>
        <end position="579"/>
    </location>
</feature>
<dbReference type="RefSeq" id="WP_092860798.1">
    <property type="nucleotide sequence ID" value="NZ_FOQH01000006.1"/>
</dbReference>
<dbReference type="EMBL" id="FOQH01000006">
    <property type="protein sequence ID" value="SFI42713.1"/>
    <property type="molecule type" value="Genomic_DNA"/>
</dbReference>
<proteinExistence type="predicted"/>
<feature type="region of interest" description="Disordered" evidence="1">
    <location>
        <begin position="560"/>
        <end position="579"/>
    </location>
</feature>
<organism evidence="2 3">
    <name type="scientific">Albimonas pacifica</name>
    <dbReference type="NCBI Taxonomy" id="1114924"/>
    <lineage>
        <taxon>Bacteria</taxon>
        <taxon>Pseudomonadati</taxon>
        <taxon>Pseudomonadota</taxon>
        <taxon>Alphaproteobacteria</taxon>
        <taxon>Rhodobacterales</taxon>
        <taxon>Paracoccaceae</taxon>
        <taxon>Albimonas</taxon>
    </lineage>
</organism>
<reference evidence="2 3" key="1">
    <citation type="submission" date="2016-10" db="EMBL/GenBank/DDBJ databases">
        <authorList>
            <person name="de Groot N.N."/>
        </authorList>
    </citation>
    <scope>NUCLEOTIDE SEQUENCE [LARGE SCALE GENOMIC DNA]</scope>
    <source>
        <strain evidence="2 3">CGMCC 1.11030</strain>
    </source>
</reference>
<gene>
    <name evidence="2" type="ORF">SAMN05216258_106329</name>
</gene>